<name>A0AC61KXI9_9EURY</name>
<evidence type="ECO:0000313" key="1">
    <source>
        <dbReference type="EMBL" id="PXF54376.1"/>
    </source>
</evidence>
<accession>A0AC61KXI9</accession>
<proteinExistence type="predicted"/>
<comment type="caution">
    <text evidence="1">The sequence shown here is derived from an EMBL/GenBank/DDBJ whole genome shotgun (WGS) entry which is preliminary data.</text>
</comment>
<gene>
    <name evidence="1" type="ORF">C4B59_17845</name>
</gene>
<evidence type="ECO:0000313" key="2">
    <source>
        <dbReference type="Proteomes" id="UP000248329"/>
    </source>
</evidence>
<reference evidence="1" key="1">
    <citation type="submission" date="2018-01" db="EMBL/GenBank/DDBJ databases">
        <authorList>
            <person name="Krukenberg V."/>
        </authorList>
    </citation>
    <scope>NUCLEOTIDE SEQUENCE</scope>
    <source>
        <strain evidence="1">E20ANME2</strain>
    </source>
</reference>
<organism evidence="1 2">
    <name type="scientific">Candidatus Methanogaster sp</name>
    <dbReference type="NCBI Taxonomy" id="3386292"/>
    <lineage>
        <taxon>Archaea</taxon>
        <taxon>Methanobacteriati</taxon>
        <taxon>Methanobacteriota</taxon>
        <taxon>Stenosarchaea group</taxon>
        <taxon>Methanomicrobia</taxon>
        <taxon>Methanosarcinales</taxon>
        <taxon>ANME-2 cluster</taxon>
        <taxon>Candidatus Methanogasteraceae</taxon>
        <taxon>Candidatus Methanogaster</taxon>
    </lineage>
</organism>
<protein>
    <submittedName>
        <fullName evidence="1">Uncharacterized protein</fullName>
    </submittedName>
</protein>
<dbReference type="Proteomes" id="UP000248329">
    <property type="component" value="Unassembled WGS sequence"/>
</dbReference>
<dbReference type="EMBL" id="PQXF01000166">
    <property type="protein sequence ID" value="PXF54376.1"/>
    <property type="molecule type" value="Genomic_DNA"/>
</dbReference>
<sequence length="148" mass="16007">MFLFALPTGLVEGEIVTETAPNEGAHRSARNALSVGLLIGLLILIGLASGLLVSGLLVGLSPELSLGLFLVLFYMLLSGLLFGGRACIQHYVLRIMLWRNGSAPLNYVRFLDCAAGRIFLRKVGGGYIFVHRLLLEYFASLEPEEEGG</sequence>